<sequence>MTCIIKHLAVLIFWVLMGMVCHAQTVKGTVQDSLGKPVPYATISLKNTGNLILSYTTTTEKGNFEISVPKGADRTGLRLEVTSVGFKKETRQVQDLSIAYNFKLAAAIHQLQTVTIKDKNPRLRVSGDTLSYKVSDFTNPQDRVIGDVIKKLPGIDVDKNGKISYNGKAISNLYIGGDNLLDDKYNIATSSIPHGVVDQVQVMQNHQPIKMLQNKVVSDDVALNLTIKKEAKMQVVGQETIGAGLPGNYYADLNAMAFKDKYKAINYFKGNNVGIDVSNDLIAHNQEAFMSRLDNDRPGTILSLGTAGDPDLPRSRYLLNRSGLLNLNNLVTIKKEVQLRANISYFRDSQRQDYRKLSEIYLPNDTVRYSETQVNKNRPDILHAQFMLNMNKSKYYLNDNFSADYSHYKGYSSLVSNGIPVNQVLSDNLTNFSNEFDYRQTLKGNTIVNLYSYINHSTEPENRVIDPNLNPSVFNNNIAYNQLTQTANIPTWFSNNYLSLAIPRDWVTQTYKAGITSQSQQLNSALSVTQLNNSVNLLSDSALNHLNWSRQKFYTEAVYDFPGTKLKANITLPLSLQNTSYNDSFYNLDERLTRLYFSPTLFVKYMTGIENFVTANYSLRNNIGNIQDVYRGYILTNYRSLYANNADLSERQTQNASVGFNYRKAIVLFFFSLNAGYTHVNINNIASSVITNNITRRIVLPFDNNINSWNFSGNISKYDFGLKTTFSAAASYQTTKLNQILNSQILPYTTRSTLLSFGADTRISPKVNTSYHADYLITESNSSAVAGSNKFQRLTQRASVNYNPTNNLFLSLSGDYYYTHQPGANDLKYPFADASLRYHFLKTKLDLEVTAQNLLNTQNYTAVYLSANVYSASTYTIPGRILLAKVLFNL</sequence>
<evidence type="ECO:0000313" key="2">
    <source>
        <dbReference type="Proteomes" id="UP000429232"/>
    </source>
</evidence>
<dbReference type="Pfam" id="PF13620">
    <property type="entry name" value="CarboxypepD_reg"/>
    <property type="match status" value="1"/>
</dbReference>
<dbReference type="InterPro" id="IPR008969">
    <property type="entry name" value="CarboxyPept-like_regulatory"/>
</dbReference>
<dbReference type="KEGG" id="mgik:GO620_015685"/>
<protein>
    <submittedName>
        <fullName evidence="1">TonB-dependent receptor</fullName>
    </submittedName>
</protein>
<accession>A0A6I4INB3</accession>
<dbReference type="EMBL" id="CP066775">
    <property type="protein sequence ID" value="QQL49594.1"/>
    <property type="molecule type" value="Genomic_DNA"/>
</dbReference>
<dbReference type="SUPFAM" id="SSF56935">
    <property type="entry name" value="Porins"/>
    <property type="match status" value="1"/>
</dbReference>
<reference evidence="1 2" key="1">
    <citation type="submission" date="2020-12" db="EMBL/GenBank/DDBJ databases">
        <title>HMF7856_wgs.fasta genome submission.</title>
        <authorList>
            <person name="Kang H."/>
            <person name="Kim H."/>
            <person name="Joh K."/>
        </authorList>
    </citation>
    <scope>NUCLEOTIDE SEQUENCE [LARGE SCALE GENOMIC DNA]</scope>
    <source>
        <strain evidence="1 2">HMF7856</strain>
    </source>
</reference>
<dbReference type="SUPFAM" id="SSF49464">
    <property type="entry name" value="Carboxypeptidase regulatory domain-like"/>
    <property type="match status" value="1"/>
</dbReference>
<organism evidence="1 2">
    <name type="scientific">Mucilaginibacter ginkgonis</name>
    <dbReference type="NCBI Taxonomy" id="2682091"/>
    <lineage>
        <taxon>Bacteria</taxon>
        <taxon>Pseudomonadati</taxon>
        <taxon>Bacteroidota</taxon>
        <taxon>Sphingobacteriia</taxon>
        <taxon>Sphingobacteriales</taxon>
        <taxon>Sphingobacteriaceae</taxon>
        <taxon>Mucilaginibacter</taxon>
    </lineage>
</organism>
<keyword evidence="2" id="KW-1185">Reference proteome</keyword>
<dbReference type="Proteomes" id="UP000429232">
    <property type="component" value="Chromosome"/>
</dbReference>
<dbReference type="RefSeq" id="WP_157524704.1">
    <property type="nucleotide sequence ID" value="NZ_CP066775.1"/>
</dbReference>
<dbReference type="Gene3D" id="2.60.40.1120">
    <property type="entry name" value="Carboxypeptidase-like, regulatory domain"/>
    <property type="match status" value="1"/>
</dbReference>
<proteinExistence type="predicted"/>
<dbReference type="AlphaFoldDB" id="A0A6I4INB3"/>
<name>A0A6I4INB3_9SPHI</name>
<keyword evidence="1" id="KW-0675">Receptor</keyword>
<evidence type="ECO:0000313" key="1">
    <source>
        <dbReference type="EMBL" id="QQL49594.1"/>
    </source>
</evidence>
<gene>
    <name evidence="1" type="ORF">GO620_015685</name>
</gene>